<dbReference type="EMBL" id="CM000765">
    <property type="protein sequence ID" value="KXG27117.1"/>
    <property type="molecule type" value="Genomic_DNA"/>
</dbReference>
<organism evidence="2 3">
    <name type="scientific">Sorghum bicolor</name>
    <name type="common">Sorghum</name>
    <name type="synonym">Sorghum vulgare</name>
    <dbReference type="NCBI Taxonomy" id="4558"/>
    <lineage>
        <taxon>Eukaryota</taxon>
        <taxon>Viridiplantae</taxon>
        <taxon>Streptophyta</taxon>
        <taxon>Embryophyta</taxon>
        <taxon>Tracheophyta</taxon>
        <taxon>Spermatophyta</taxon>
        <taxon>Magnoliopsida</taxon>
        <taxon>Liliopsida</taxon>
        <taxon>Poales</taxon>
        <taxon>Poaceae</taxon>
        <taxon>PACMAD clade</taxon>
        <taxon>Panicoideae</taxon>
        <taxon>Andropogonodae</taxon>
        <taxon>Andropogoneae</taxon>
        <taxon>Sorghinae</taxon>
        <taxon>Sorghum</taxon>
    </lineage>
</organism>
<reference evidence="3" key="2">
    <citation type="journal article" date="2018" name="Plant J.">
        <title>The Sorghum bicolor reference genome: improved assembly, gene annotations, a transcriptome atlas, and signatures of genome organization.</title>
        <authorList>
            <person name="McCormick R.F."/>
            <person name="Truong S.K."/>
            <person name="Sreedasyam A."/>
            <person name="Jenkins J."/>
            <person name="Shu S."/>
            <person name="Sims D."/>
            <person name="Kennedy M."/>
            <person name="Amirebrahimi M."/>
            <person name="Weers B.D."/>
            <person name="McKinley B."/>
            <person name="Mattison A."/>
            <person name="Morishige D.T."/>
            <person name="Grimwood J."/>
            <person name="Schmutz J."/>
            <person name="Mullet J.E."/>
        </authorList>
    </citation>
    <scope>NUCLEOTIDE SEQUENCE [LARGE SCALE GENOMIC DNA]</scope>
    <source>
        <strain evidence="3">cv. BTx623</strain>
    </source>
</reference>
<protein>
    <recommendedName>
        <fullName evidence="4">F-box associated domain-containing protein</fullName>
    </recommendedName>
</protein>
<sequence length="288" mass="33114">MIPSCHRTTRWCSYTCFLDCCLLRTRNGRRRRTRRTSSRRGAGGGKRGPSSAKGCPQGLLPTSSPEADYIYERHSVYLRGKLYVHCQNHTVMRMNLSNNSYRVIKCPTVSQMAGVGVLSLGKSERGVYSGVPWNDGWPRFQVWFLNESSEQMEWILKSNISLQAVLQNFPLLSNHNIIYGSWAVTSNKSINEHVERAGAQEEFEWDSDDGVLLETKDDDDGTYYNRQTSFLGFHPFKEIAFFRVSRSRVVSYHLNTLYVQYLGILNAHSVYKSFPYTSCWMGELRENN</sequence>
<keyword evidence="3" id="KW-1185">Reference proteome</keyword>
<dbReference type="Gramene" id="KXG27117">
    <property type="protein sequence ID" value="KXG27117"/>
    <property type="gene ID" value="SORBI_3006G215500"/>
</dbReference>
<proteinExistence type="predicted"/>
<gene>
    <name evidence="2" type="ORF">SORBI_3006G215500</name>
</gene>
<evidence type="ECO:0000313" key="2">
    <source>
        <dbReference type="EMBL" id="KXG27117.1"/>
    </source>
</evidence>
<reference evidence="2 3" key="1">
    <citation type="journal article" date="2009" name="Nature">
        <title>The Sorghum bicolor genome and the diversification of grasses.</title>
        <authorList>
            <person name="Paterson A.H."/>
            <person name="Bowers J.E."/>
            <person name="Bruggmann R."/>
            <person name="Dubchak I."/>
            <person name="Grimwood J."/>
            <person name="Gundlach H."/>
            <person name="Haberer G."/>
            <person name="Hellsten U."/>
            <person name="Mitros T."/>
            <person name="Poliakov A."/>
            <person name="Schmutz J."/>
            <person name="Spannagl M."/>
            <person name="Tang H."/>
            <person name="Wang X."/>
            <person name="Wicker T."/>
            <person name="Bharti A.K."/>
            <person name="Chapman J."/>
            <person name="Feltus F.A."/>
            <person name="Gowik U."/>
            <person name="Grigoriev I.V."/>
            <person name="Lyons E."/>
            <person name="Maher C.A."/>
            <person name="Martis M."/>
            <person name="Narechania A."/>
            <person name="Otillar R.P."/>
            <person name="Penning B.W."/>
            <person name="Salamov A.A."/>
            <person name="Wang Y."/>
            <person name="Zhang L."/>
            <person name="Carpita N.C."/>
            <person name="Freeling M."/>
            <person name="Gingle A.R."/>
            <person name="Hash C.T."/>
            <person name="Keller B."/>
            <person name="Klein P."/>
            <person name="Kresovich S."/>
            <person name="McCann M.C."/>
            <person name="Ming R."/>
            <person name="Peterson D.G."/>
            <person name="Mehboob-ur-Rahman"/>
            <person name="Ware D."/>
            <person name="Westhoff P."/>
            <person name="Mayer K.F."/>
            <person name="Messing J."/>
            <person name="Rokhsar D.S."/>
        </authorList>
    </citation>
    <scope>NUCLEOTIDE SEQUENCE [LARGE SCALE GENOMIC DNA]</scope>
    <source>
        <strain evidence="3">cv. BTx623</strain>
    </source>
</reference>
<dbReference type="Proteomes" id="UP000000768">
    <property type="component" value="Chromosome 6"/>
</dbReference>
<accession>A0A1B6PN85</accession>
<evidence type="ECO:0000256" key="1">
    <source>
        <dbReference type="SAM" id="MobiDB-lite"/>
    </source>
</evidence>
<evidence type="ECO:0000313" key="3">
    <source>
        <dbReference type="Proteomes" id="UP000000768"/>
    </source>
</evidence>
<dbReference type="AlphaFoldDB" id="A0A1B6PN85"/>
<dbReference type="InParanoid" id="A0A1B6PN85"/>
<evidence type="ECO:0008006" key="4">
    <source>
        <dbReference type="Google" id="ProtNLM"/>
    </source>
</evidence>
<dbReference type="PANTHER" id="PTHR34591">
    <property type="entry name" value="OS03G0653100 PROTEIN-RELATED"/>
    <property type="match status" value="1"/>
</dbReference>
<dbReference type="PANTHER" id="PTHR34591:SF54">
    <property type="entry name" value="F-BOX DOMAIN CONTAINING PROTEIN, EXPRESSED"/>
    <property type="match status" value="1"/>
</dbReference>
<feature type="region of interest" description="Disordered" evidence="1">
    <location>
        <begin position="31"/>
        <end position="61"/>
    </location>
</feature>
<name>A0A1B6PN85_SORBI</name>
<dbReference type="OrthoDB" id="687490at2759"/>